<dbReference type="Proteomes" id="UP000287651">
    <property type="component" value="Unassembled WGS sequence"/>
</dbReference>
<feature type="compositionally biased region" description="Polar residues" evidence="1">
    <location>
        <begin position="1"/>
        <end position="14"/>
    </location>
</feature>
<organism evidence="2 3">
    <name type="scientific">Ensete ventricosum</name>
    <name type="common">Abyssinian banana</name>
    <name type="synonym">Musa ensete</name>
    <dbReference type="NCBI Taxonomy" id="4639"/>
    <lineage>
        <taxon>Eukaryota</taxon>
        <taxon>Viridiplantae</taxon>
        <taxon>Streptophyta</taxon>
        <taxon>Embryophyta</taxon>
        <taxon>Tracheophyta</taxon>
        <taxon>Spermatophyta</taxon>
        <taxon>Magnoliopsida</taxon>
        <taxon>Liliopsida</taxon>
        <taxon>Zingiberales</taxon>
        <taxon>Musaceae</taxon>
        <taxon>Ensete</taxon>
    </lineage>
</organism>
<evidence type="ECO:0000313" key="2">
    <source>
        <dbReference type="EMBL" id="RRT79420.1"/>
    </source>
</evidence>
<feature type="non-terminal residue" evidence="2">
    <location>
        <position position="1"/>
    </location>
</feature>
<dbReference type="AlphaFoldDB" id="A0A427AT60"/>
<proteinExistence type="predicted"/>
<protein>
    <submittedName>
        <fullName evidence="2">Uncharacterized protein</fullName>
    </submittedName>
</protein>
<evidence type="ECO:0000313" key="3">
    <source>
        <dbReference type="Proteomes" id="UP000287651"/>
    </source>
</evidence>
<comment type="caution">
    <text evidence="2">The sequence shown here is derived from an EMBL/GenBank/DDBJ whole genome shotgun (WGS) entry which is preliminary data.</text>
</comment>
<sequence length="80" mass="9054">VLTSEIDNMAQENPTEMKEEVPELAPFDPTKKKKKKKVVIQDPAEEVEKLAEKTESLTGIDYFEYSASPFLGMFGLQRSC</sequence>
<reference evidence="2 3" key="1">
    <citation type="journal article" date="2014" name="Agronomy (Basel)">
        <title>A Draft Genome Sequence for Ensete ventricosum, the Drought-Tolerant Tree Against Hunger.</title>
        <authorList>
            <person name="Harrison J."/>
            <person name="Moore K.A."/>
            <person name="Paszkiewicz K."/>
            <person name="Jones T."/>
            <person name="Grant M."/>
            <person name="Ambacheew D."/>
            <person name="Muzemil S."/>
            <person name="Studholme D.J."/>
        </authorList>
    </citation>
    <scope>NUCLEOTIDE SEQUENCE [LARGE SCALE GENOMIC DNA]</scope>
</reference>
<evidence type="ECO:0000256" key="1">
    <source>
        <dbReference type="SAM" id="MobiDB-lite"/>
    </source>
</evidence>
<dbReference type="EMBL" id="AMZH03001404">
    <property type="protein sequence ID" value="RRT79420.1"/>
    <property type="molecule type" value="Genomic_DNA"/>
</dbReference>
<name>A0A427AT60_ENSVE</name>
<accession>A0A427AT60</accession>
<gene>
    <name evidence="2" type="ORF">B296_00004792</name>
</gene>
<feature type="region of interest" description="Disordered" evidence="1">
    <location>
        <begin position="1"/>
        <end position="29"/>
    </location>
</feature>